<dbReference type="EMBL" id="GGEC01093507">
    <property type="protein sequence ID" value="MBX73991.1"/>
    <property type="molecule type" value="Transcribed_RNA"/>
</dbReference>
<reference evidence="1" key="1">
    <citation type="submission" date="2018-02" db="EMBL/GenBank/DDBJ databases">
        <title>Rhizophora mucronata_Transcriptome.</title>
        <authorList>
            <person name="Meera S.P."/>
            <person name="Sreeshan A."/>
            <person name="Augustine A."/>
        </authorList>
    </citation>
    <scope>NUCLEOTIDE SEQUENCE</scope>
    <source>
        <tissue evidence="1">Leaf</tissue>
    </source>
</reference>
<sequence length="26" mass="2950">MVLKMTKYGTILLMASHHNSENCVLD</sequence>
<accession>A0A2P2R468</accession>
<organism evidence="1">
    <name type="scientific">Rhizophora mucronata</name>
    <name type="common">Asiatic mangrove</name>
    <dbReference type="NCBI Taxonomy" id="61149"/>
    <lineage>
        <taxon>Eukaryota</taxon>
        <taxon>Viridiplantae</taxon>
        <taxon>Streptophyta</taxon>
        <taxon>Embryophyta</taxon>
        <taxon>Tracheophyta</taxon>
        <taxon>Spermatophyta</taxon>
        <taxon>Magnoliopsida</taxon>
        <taxon>eudicotyledons</taxon>
        <taxon>Gunneridae</taxon>
        <taxon>Pentapetalae</taxon>
        <taxon>rosids</taxon>
        <taxon>fabids</taxon>
        <taxon>Malpighiales</taxon>
        <taxon>Rhizophoraceae</taxon>
        <taxon>Rhizophora</taxon>
    </lineage>
</organism>
<proteinExistence type="predicted"/>
<dbReference type="AlphaFoldDB" id="A0A2P2R468"/>
<evidence type="ECO:0000313" key="1">
    <source>
        <dbReference type="EMBL" id="MBX73991.1"/>
    </source>
</evidence>
<protein>
    <submittedName>
        <fullName evidence="1">Uncharacterized protein</fullName>
    </submittedName>
</protein>
<name>A0A2P2R468_RHIMU</name>